<dbReference type="GO" id="GO:0005524">
    <property type="term" value="F:ATP binding"/>
    <property type="evidence" value="ECO:0007669"/>
    <property type="project" value="UniProtKB-KW"/>
</dbReference>
<dbReference type="InterPro" id="IPR013563">
    <property type="entry name" value="Oligopep_ABC_C"/>
</dbReference>
<dbReference type="Pfam" id="PF00005">
    <property type="entry name" value="ABC_tran"/>
    <property type="match status" value="1"/>
</dbReference>
<accession>A0ABW0FA72</accession>
<keyword evidence="10" id="KW-1185">Reference proteome</keyword>
<sequence length="345" mass="36957">MPANDTRPLLSIAGLSASYGTPRGPASALAQIDLELGKGENLGLIGESGCGKSTLLKTVMGVMPGNARIDAGHIAFQGRDLVSASPEQRRAVRWAGISMVTQSALNALNPVLRVGDQIAEAILAHRQVSRAEAWRRTQELLAMVGVAPERARDYPHQFSGGMRQRAIIAMALALEPPLVLADEPTTALDVVVQDQIFRSLRELQQRLGFSLLLVTHDLALVIENCERVAVMYAGQIVETGPTRDVIRRPAHPYTLGLKNALPRLGSRDEPIAIPGGPPDLVDPPPGCRFAARCPFALPLCRSEPPQLATVAPGRRARCHRAAEIDALAPLAALPQTWDALREGPG</sequence>
<keyword evidence="3" id="KW-0813">Transport</keyword>
<dbReference type="InterPro" id="IPR050388">
    <property type="entry name" value="ABC_Ni/Peptide_Import"/>
</dbReference>
<dbReference type="SMART" id="SM00382">
    <property type="entry name" value="AAA"/>
    <property type="match status" value="1"/>
</dbReference>
<name>A0ABW0FA72_9HYPH</name>
<evidence type="ECO:0000313" key="9">
    <source>
        <dbReference type="EMBL" id="MFC5295809.1"/>
    </source>
</evidence>
<dbReference type="Pfam" id="PF08352">
    <property type="entry name" value="oligo_HPY"/>
    <property type="match status" value="1"/>
</dbReference>
<evidence type="ECO:0000256" key="4">
    <source>
        <dbReference type="ARBA" id="ARBA00022475"/>
    </source>
</evidence>
<keyword evidence="5" id="KW-0547">Nucleotide-binding</keyword>
<keyword evidence="7" id="KW-0472">Membrane</keyword>
<feature type="domain" description="ABC transporter" evidence="8">
    <location>
        <begin position="10"/>
        <end position="258"/>
    </location>
</feature>
<evidence type="ECO:0000313" key="10">
    <source>
        <dbReference type="Proteomes" id="UP001595976"/>
    </source>
</evidence>
<proteinExistence type="inferred from homology"/>
<reference evidence="10" key="1">
    <citation type="journal article" date="2019" name="Int. J. Syst. Evol. Microbiol.">
        <title>The Global Catalogue of Microorganisms (GCM) 10K type strain sequencing project: providing services to taxonomists for standard genome sequencing and annotation.</title>
        <authorList>
            <consortium name="The Broad Institute Genomics Platform"/>
            <consortium name="The Broad Institute Genome Sequencing Center for Infectious Disease"/>
            <person name="Wu L."/>
            <person name="Ma J."/>
        </authorList>
    </citation>
    <scope>NUCLEOTIDE SEQUENCE [LARGE SCALE GENOMIC DNA]</scope>
    <source>
        <strain evidence="10">CGMCC 1.15643</strain>
    </source>
</reference>
<comment type="subcellular location">
    <subcellularLocation>
        <location evidence="1">Cell inner membrane</location>
        <topology evidence="1">Peripheral membrane protein</topology>
    </subcellularLocation>
</comment>
<evidence type="ECO:0000256" key="7">
    <source>
        <dbReference type="ARBA" id="ARBA00023136"/>
    </source>
</evidence>
<dbReference type="InterPro" id="IPR003593">
    <property type="entry name" value="AAA+_ATPase"/>
</dbReference>
<dbReference type="InterPro" id="IPR017871">
    <property type="entry name" value="ABC_transporter-like_CS"/>
</dbReference>
<dbReference type="Proteomes" id="UP001595976">
    <property type="component" value="Unassembled WGS sequence"/>
</dbReference>
<dbReference type="InterPro" id="IPR027417">
    <property type="entry name" value="P-loop_NTPase"/>
</dbReference>
<dbReference type="RefSeq" id="WP_158446285.1">
    <property type="nucleotide sequence ID" value="NZ_JAOAOS010000024.1"/>
</dbReference>
<keyword evidence="4" id="KW-1003">Cell membrane</keyword>
<evidence type="ECO:0000256" key="2">
    <source>
        <dbReference type="ARBA" id="ARBA00005417"/>
    </source>
</evidence>
<dbReference type="CDD" id="cd03257">
    <property type="entry name" value="ABC_NikE_OppD_transporters"/>
    <property type="match status" value="1"/>
</dbReference>
<dbReference type="PROSITE" id="PS50893">
    <property type="entry name" value="ABC_TRANSPORTER_2"/>
    <property type="match status" value="1"/>
</dbReference>
<organism evidence="9 10">
    <name type="scientific">Bosea minatitlanensis</name>
    <dbReference type="NCBI Taxonomy" id="128782"/>
    <lineage>
        <taxon>Bacteria</taxon>
        <taxon>Pseudomonadati</taxon>
        <taxon>Pseudomonadota</taxon>
        <taxon>Alphaproteobacteria</taxon>
        <taxon>Hyphomicrobiales</taxon>
        <taxon>Boseaceae</taxon>
        <taxon>Bosea</taxon>
    </lineage>
</organism>
<evidence type="ECO:0000256" key="5">
    <source>
        <dbReference type="ARBA" id="ARBA00022741"/>
    </source>
</evidence>
<comment type="caution">
    <text evidence="9">The sequence shown here is derived from an EMBL/GenBank/DDBJ whole genome shotgun (WGS) entry which is preliminary data.</text>
</comment>
<dbReference type="SUPFAM" id="SSF52540">
    <property type="entry name" value="P-loop containing nucleoside triphosphate hydrolases"/>
    <property type="match status" value="1"/>
</dbReference>
<dbReference type="InterPro" id="IPR003439">
    <property type="entry name" value="ABC_transporter-like_ATP-bd"/>
</dbReference>
<dbReference type="PANTHER" id="PTHR43297">
    <property type="entry name" value="OLIGOPEPTIDE TRANSPORT ATP-BINDING PROTEIN APPD"/>
    <property type="match status" value="1"/>
</dbReference>
<dbReference type="PANTHER" id="PTHR43297:SF2">
    <property type="entry name" value="DIPEPTIDE TRANSPORT ATP-BINDING PROTEIN DPPD"/>
    <property type="match status" value="1"/>
</dbReference>
<dbReference type="Gene3D" id="3.40.50.300">
    <property type="entry name" value="P-loop containing nucleotide triphosphate hydrolases"/>
    <property type="match status" value="1"/>
</dbReference>
<evidence type="ECO:0000256" key="1">
    <source>
        <dbReference type="ARBA" id="ARBA00004417"/>
    </source>
</evidence>
<comment type="similarity">
    <text evidence="2">Belongs to the ABC transporter superfamily.</text>
</comment>
<evidence type="ECO:0000256" key="6">
    <source>
        <dbReference type="ARBA" id="ARBA00022840"/>
    </source>
</evidence>
<dbReference type="EMBL" id="JBHSLI010000016">
    <property type="protein sequence ID" value="MFC5295809.1"/>
    <property type="molecule type" value="Genomic_DNA"/>
</dbReference>
<gene>
    <name evidence="9" type="ORF">ACFPK2_22705</name>
</gene>
<dbReference type="PROSITE" id="PS00211">
    <property type="entry name" value="ABC_TRANSPORTER_1"/>
    <property type="match status" value="1"/>
</dbReference>
<evidence type="ECO:0000259" key="8">
    <source>
        <dbReference type="PROSITE" id="PS50893"/>
    </source>
</evidence>
<dbReference type="NCBIfam" id="TIGR01727">
    <property type="entry name" value="oligo_HPY"/>
    <property type="match status" value="1"/>
</dbReference>
<protein>
    <submittedName>
        <fullName evidence="9">ABC transporter ATP-binding protein</fullName>
    </submittedName>
</protein>
<evidence type="ECO:0000256" key="3">
    <source>
        <dbReference type="ARBA" id="ARBA00022448"/>
    </source>
</evidence>
<keyword evidence="6 9" id="KW-0067">ATP-binding</keyword>